<evidence type="ECO:0000256" key="3">
    <source>
        <dbReference type="ARBA" id="ARBA00022692"/>
    </source>
</evidence>
<evidence type="ECO:0000256" key="4">
    <source>
        <dbReference type="ARBA" id="ARBA00022729"/>
    </source>
</evidence>
<feature type="transmembrane region" description="Helical" evidence="9">
    <location>
        <begin position="263"/>
        <end position="287"/>
    </location>
</feature>
<dbReference type="PANTHER" id="PTHR48007:SF39">
    <property type="entry name" value="PROTEIN KINASE DOMAIN-CONTAINING PROTEIN"/>
    <property type="match status" value="1"/>
</dbReference>
<dbReference type="Pfam" id="PF00560">
    <property type="entry name" value="LRR_1"/>
    <property type="match status" value="3"/>
</dbReference>
<dbReference type="Gramene" id="KCW64397">
    <property type="protein sequence ID" value="KCW64397"/>
    <property type="gene ID" value="EUGRSUZ_G02015"/>
</dbReference>
<dbReference type="eggNOG" id="ENOG502QTF1">
    <property type="taxonomic scope" value="Eukaryota"/>
</dbReference>
<dbReference type="Gene3D" id="3.30.200.20">
    <property type="entry name" value="Phosphorylase Kinase, domain 1"/>
    <property type="match status" value="1"/>
</dbReference>
<dbReference type="OMA" id="EMEVCLT"/>
<protein>
    <recommendedName>
        <fullName evidence="10">Protein kinase domain-containing protein</fullName>
    </recommendedName>
</protein>
<dbReference type="GO" id="GO:0005886">
    <property type="term" value="C:plasma membrane"/>
    <property type="evidence" value="ECO:0000318"/>
    <property type="project" value="GO_Central"/>
</dbReference>
<dbReference type="Gene3D" id="1.10.510.10">
    <property type="entry name" value="Transferase(Phosphotransferase) domain 1"/>
    <property type="match status" value="1"/>
</dbReference>
<evidence type="ECO:0000256" key="1">
    <source>
        <dbReference type="ARBA" id="ARBA00004370"/>
    </source>
</evidence>
<dbReference type="InterPro" id="IPR011009">
    <property type="entry name" value="Kinase-like_dom_sf"/>
</dbReference>
<dbReference type="EMBL" id="KK198759">
    <property type="protein sequence ID" value="KCW64397.1"/>
    <property type="molecule type" value="Genomic_DNA"/>
</dbReference>
<evidence type="ECO:0000259" key="10">
    <source>
        <dbReference type="PROSITE" id="PS50011"/>
    </source>
</evidence>
<evidence type="ECO:0000256" key="9">
    <source>
        <dbReference type="SAM" id="Phobius"/>
    </source>
</evidence>
<dbReference type="GO" id="GO:0005524">
    <property type="term" value="F:ATP binding"/>
    <property type="evidence" value="ECO:0007669"/>
    <property type="project" value="InterPro"/>
</dbReference>
<dbReference type="InterPro" id="IPR001611">
    <property type="entry name" value="Leu-rich_rpt"/>
</dbReference>
<keyword evidence="6 9" id="KW-1133">Transmembrane helix</keyword>
<dbReference type="InParanoid" id="A0A059BDW8"/>
<dbReference type="InterPro" id="IPR032675">
    <property type="entry name" value="LRR_dom_sf"/>
</dbReference>
<keyword evidence="5" id="KW-0677">Repeat</keyword>
<dbReference type="PROSITE" id="PS50011">
    <property type="entry name" value="PROTEIN_KINASE_DOM"/>
    <property type="match status" value="1"/>
</dbReference>
<comment type="subcellular location">
    <subcellularLocation>
        <location evidence="1">Membrane</location>
    </subcellularLocation>
</comment>
<dbReference type="AlphaFoldDB" id="A0A059BDW8"/>
<feature type="transmembrane region" description="Helical" evidence="9">
    <location>
        <begin position="6"/>
        <end position="28"/>
    </location>
</feature>
<name>A0A059BDW8_EUCGR</name>
<evidence type="ECO:0000256" key="5">
    <source>
        <dbReference type="ARBA" id="ARBA00022737"/>
    </source>
</evidence>
<evidence type="ECO:0000256" key="6">
    <source>
        <dbReference type="ARBA" id="ARBA00022989"/>
    </source>
</evidence>
<dbReference type="InterPro" id="IPR000719">
    <property type="entry name" value="Prot_kinase_dom"/>
</dbReference>
<dbReference type="Gene3D" id="3.80.10.10">
    <property type="entry name" value="Ribonuclease Inhibitor"/>
    <property type="match status" value="2"/>
</dbReference>
<keyword evidence="4" id="KW-0732">Signal</keyword>
<dbReference type="FunFam" id="3.80.10.10:FF:000400">
    <property type="entry name" value="Nuclear pore complex protein NUP107"/>
    <property type="match status" value="1"/>
</dbReference>
<proteinExistence type="predicted"/>
<dbReference type="SUPFAM" id="SSF56112">
    <property type="entry name" value="Protein kinase-like (PK-like)"/>
    <property type="match status" value="1"/>
</dbReference>
<keyword evidence="7 9" id="KW-0472">Membrane</keyword>
<keyword evidence="3 9" id="KW-0812">Transmembrane</keyword>
<keyword evidence="2" id="KW-0433">Leucine-rich repeat</keyword>
<organism evidence="11">
    <name type="scientific">Eucalyptus grandis</name>
    <name type="common">Flooded gum</name>
    <dbReference type="NCBI Taxonomy" id="71139"/>
    <lineage>
        <taxon>Eukaryota</taxon>
        <taxon>Viridiplantae</taxon>
        <taxon>Streptophyta</taxon>
        <taxon>Embryophyta</taxon>
        <taxon>Tracheophyta</taxon>
        <taxon>Spermatophyta</taxon>
        <taxon>Magnoliopsida</taxon>
        <taxon>eudicotyledons</taxon>
        <taxon>Gunneridae</taxon>
        <taxon>Pentapetalae</taxon>
        <taxon>rosids</taxon>
        <taxon>malvids</taxon>
        <taxon>Myrtales</taxon>
        <taxon>Myrtaceae</taxon>
        <taxon>Myrtoideae</taxon>
        <taxon>Eucalypteae</taxon>
        <taxon>Eucalyptus</taxon>
    </lineage>
</organism>
<feature type="compositionally biased region" description="Basic and acidic residues" evidence="8">
    <location>
        <begin position="299"/>
        <end position="312"/>
    </location>
</feature>
<dbReference type="PANTHER" id="PTHR48007">
    <property type="entry name" value="LEUCINE-RICH REPEAT RECEPTOR-LIKE PROTEIN KINASE PXC1"/>
    <property type="match status" value="1"/>
</dbReference>
<sequence>MLSNLGGYVVSSRLLLVLAVLFISWVNLVRSGDAEALLALKSEIDPLNSLNWLGSGVCRWQGVKECINGRVSKLVLEHLNLSGTINDGILSQLDQLRVLSFKGNLISGRIPGLSGLVNLRSLYLNDNSFAGEIPSSFLELNHLKVIALAGNRLSGTIPESFLRLGRLYALHLQDNSFTGTIPPFDQASLTFFNVSNNRLSGPIPTTPTLMRFSASSFSGNINLCSEQVHVLCSSSGMPLGPSISPAYPPILPSSKGSERRAKLINIILETVGGLVLFIIVFSSWMVWKSRDKSKALGEARAEEGEARGEESKSAAAEGEEESSRNRGVNAGKQGGPLLGGEQQEAGGLVFLGAGDQRMSYGIKDLLDASADMLGRGTVGCTFKVEITTEYKAAVKRLKDTNYPSMDDFRRRMDVLGQLRHPNLVPLRAYFQSDEERLLVYDYFPYGSLFALIHGSSGTSGGTSGGEKPLHWTACLKIAEDVAAGLLYIHQDHGLTHGNLKSSNVLLGPDFEACLTDYGLFSFPDLNTSEESSGFLLFYRAPECRDNHEPITQEADVYSFGALLLELLTGKMPFQDHVQEHGSDLPGWVWSIREEETESTGDSALGRDVYEEKLETLLSIMMACLSPDPNNRPSMREVLKMIRDSRTGSHASSNHSEHP</sequence>
<dbReference type="InterPro" id="IPR013210">
    <property type="entry name" value="LRR_N_plant-typ"/>
</dbReference>
<feature type="domain" description="Protein kinase" evidence="10">
    <location>
        <begin position="367"/>
        <end position="658"/>
    </location>
</feature>
<evidence type="ECO:0000256" key="7">
    <source>
        <dbReference type="ARBA" id="ARBA00023136"/>
    </source>
</evidence>
<dbReference type="SUPFAM" id="SSF52058">
    <property type="entry name" value="L domain-like"/>
    <property type="match status" value="1"/>
</dbReference>
<evidence type="ECO:0000313" key="11">
    <source>
        <dbReference type="EMBL" id="KCW64397.1"/>
    </source>
</evidence>
<dbReference type="Pfam" id="PF00069">
    <property type="entry name" value="Pkinase"/>
    <property type="match status" value="1"/>
</dbReference>
<dbReference type="InterPro" id="IPR046959">
    <property type="entry name" value="PRK1-6/SRF4-like"/>
</dbReference>
<dbReference type="Pfam" id="PF08263">
    <property type="entry name" value="LRRNT_2"/>
    <property type="match status" value="1"/>
</dbReference>
<reference evidence="11" key="1">
    <citation type="submission" date="2013-07" db="EMBL/GenBank/DDBJ databases">
        <title>The genome of Eucalyptus grandis.</title>
        <authorList>
            <person name="Schmutz J."/>
            <person name="Hayes R."/>
            <person name="Myburg A."/>
            <person name="Tuskan G."/>
            <person name="Grattapaglia D."/>
            <person name="Rokhsar D.S."/>
        </authorList>
    </citation>
    <scope>NUCLEOTIDE SEQUENCE</scope>
    <source>
        <tissue evidence="11">Leaf extractions</tissue>
    </source>
</reference>
<evidence type="ECO:0000256" key="2">
    <source>
        <dbReference type="ARBA" id="ARBA00022614"/>
    </source>
</evidence>
<gene>
    <name evidence="11" type="ORF">EUGRSUZ_G02015</name>
</gene>
<accession>A0A059BDW8</accession>
<dbReference type="GO" id="GO:0004674">
    <property type="term" value="F:protein serine/threonine kinase activity"/>
    <property type="evidence" value="ECO:0000318"/>
    <property type="project" value="GO_Central"/>
</dbReference>
<feature type="region of interest" description="Disordered" evidence="8">
    <location>
        <begin position="299"/>
        <end position="339"/>
    </location>
</feature>
<evidence type="ECO:0000256" key="8">
    <source>
        <dbReference type="SAM" id="MobiDB-lite"/>
    </source>
</evidence>